<feature type="compositionally biased region" description="Basic and acidic residues" evidence="1">
    <location>
        <begin position="57"/>
        <end position="69"/>
    </location>
</feature>
<accession>A0A4U0WU41</accession>
<keyword evidence="3" id="KW-1185">Reference proteome</keyword>
<dbReference type="AlphaFoldDB" id="A0A4U0WU41"/>
<dbReference type="EMBL" id="NAJQ01000657">
    <property type="protein sequence ID" value="TKA66288.1"/>
    <property type="molecule type" value="Genomic_DNA"/>
</dbReference>
<evidence type="ECO:0000256" key="1">
    <source>
        <dbReference type="SAM" id="MobiDB-lite"/>
    </source>
</evidence>
<organism evidence="2 3">
    <name type="scientific">Friedmanniomyces simplex</name>
    <dbReference type="NCBI Taxonomy" id="329884"/>
    <lineage>
        <taxon>Eukaryota</taxon>
        <taxon>Fungi</taxon>
        <taxon>Dikarya</taxon>
        <taxon>Ascomycota</taxon>
        <taxon>Pezizomycotina</taxon>
        <taxon>Dothideomycetes</taxon>
        <taxon>Dothideomycetidae</taxon>
        <taxon>Mycosphaerellales</taxon>
        <taxon>Teratosphaeriaceae</taxon>
        <taxon>Friedmanniomyces</taxon>
    </lineage>
</organism>
<feature type="region of interest" description="Disordered" evidence="1">
    <location>
        <begin position="1"/>
        <end position="101"/>
    </location>
</feature>
<protein>
    <submittedName>
        <fullName evidence="2">Uncharacterized protein</fullName>
    </submittedName>
</protein>
<evidence type="ECO:0000313" key="3">
    <source>
        <dbReference type="Proteomes" id="UP000309340"/>
    </source>
</evidence>
<gene>
    <name evidence="2" type="ORF">B0A55_10662</name>
</gene>
<name>A0A4U0WU41_9PEZI</name>
<evidence type="ECO:0000313" key="2">
    <source>
        <dbReference type="EMBL" id="TKA66288.1"/>
    </source>
</evidence>
<feature type="compositionally biased region" description="Acidic residues" evidence="1">
    <location>
        <begin position="70"/>
        <end position="84"/>
    </location>
</feature>
<reference evidence="2 3" key="1">
    <citation type="submission" date="2017-03" db="EMBL/GenBank/DDBJ databases">
        <title>Genomes of endolithic fungi from Antarctica.</title>
        <authorList>
            <person name="Coleine C."/>
            <person name="Masonjones S."/>
            <person name="Stajich J.E."/>
        </authorList>
    </citation>
    <scope>NUCLEOTIDE SEQUENCE [LARGE SCALE GENOMIC DNA]</scope>
    <source>
        <strain evidence="2 3">CCFEE 5184</strain>
    </source>
</reference>
<sequence length="101" mass="11003">MAAAAVAYPSIHTSVPDHEDAHGQGSAHNPFFDDEDQAHLQNTYTKPAADAGTNVGSEEKSVNHFHVDGSEDDDDDEYDEEDEKEERKRLLQEGVAGAPKP</sequence>
<proteinExistence type="predicted"/>
<comment type="caution">
    <text evidence="2">The sequence shown here is derived from an EMBL/GenBank/DDBJ whole genome shotgun (WGS) entry which is preliminary data.</text>
</comment>
<dbReference type="Proteomes" id="UP000309340">
    <property type="component" value="Unassembled WGS sequence"/>
</dbReference>